<dbReference type="InterPro" id="IPR046730">
    <property type="entry name" value="DUF6622"/>
</dbReference>
<feature type="transmembrane region" description="Helical" evidence="1">
    <location>
        <begin position="64"/>
        <end position="81"/>
    </location>
</feature>
<dbReference type="AlphaFoldDB" id="F0Q4D3"/>
<organism evidence="2 3">
    <name type="scientific">Paracidovorax avenae (strain ATCC 19860 / DSM 7227 / CCUG 15838 / JCM 20985 / LMG 2117 / NCPPB 1011)</name>
    <name type="common">Acidovorax avenae</name>
    <dbReference type="NCBI Taxonomy" id="643561"/>
    <lineage>
        <taxon>Bacteria</taxon>
        <taxon>Pseudomonadati</taxon>
        <taxon>Pseudomonadota</taxon>
        <taxon>Betaproteobacteria</taxon>
        <taxon>Burkholderiales</taxon>
        <taxon>Comamonadaceae</taxon>
        <taxon>Paracidovorax</taxon>
    </lineage>
</organism>
<dbReference type="KEGG" id="aaa:Acav_4073"/>
<gene>
    <name evidence="2" type="ordered locus">Acav_4073</name>
</gene>
<evidence type="ECO:0008006" key="4">
    <source>
        <dbReference type="Google" id="ProtNLM"/>
    </source>
</evidence>
<evidence type="ECO:0000313" key="3">
    <source>
        <dbReference type="Proteomes" id="UP000002482"/>
    </source>
</evidence>
<evidence type="ECO:0000256" key="1">
    <source>
        <dbReference type="SAM" id="Phobius"/>
    </source>
</evidence>
<sequence>MTFIAHMLQATPAWVFALLAALSALGVRQMRPSRRTVGRALLLPAAMAAFSLYGMVAARHAQPAAWAAWGVAALAAAAFVASRPAPAGTRFDPVDAVFHLPGSIRPPLLMLGIFCTKYTVAVALALHPALSGDPLFAGAVSLLYGVFTGASAGRALRLLGLWRAAREGVPPLRRT</sequence>
<name>F0Q4D3_PARA1</name>
<dbReference type="EMBL" id="CP002521">
    <property type="protein sequence ID" value="ADX47963.1"/>
    <property type="molecule type" value="Genomic_DNA"/>
</dbReference>
<proteinExistence type="predicted"/>
<dbReference type="Pfam" id="PF20327">
    <property type="entry name" value="DUF6622"/>
    <property type="match status" value="1"/>
</dbReference>
<feature type="transmembrane region" description="Helical" evidence="1">
    <location>
        <begin position="108"/>
        <end position="129"/>
    </location>
</feature>
<feature type="transmembrane region" description="Helical" evidence="1">
    <location>
        <begin position="39"/>
        <end position="58"/>
    </location>
</feature>
<keyword evidence="1" id="KW-0812">Transmembrane</keyword>
<dbReference type="Proteomes" id="UP000002482">
    <property type="component" value="Chromosome"/>
</dbReference>
<feature type="transmembrane region" description="Helical" evidence="1">
    <location>
        <begin position="135"/>
        <end position="156"/>
    </location>
</feature>
<keyword evidence="1" id="KW-0472">Membrane</keyword>
<accession>F0Q4D3</accession>
<keyword evidence="1" id="KW-1133">Transmembrane helix</keyword>
<feature type="transmembrane region" description="Helical" evidence="1">
    <location>
        <begin position="6"/>
        <end position="27"/>
    </location>
</feature>
<protein>
    <recommendedName>
        <fullName evidence="4">Tat pathway signal sequence</fullName>
    </recommendedName>
</protein>
<dbReference type="HOGENOM" id="CLU_125921_0_1_4"/>
<dbReference type="GeneID" id="34239376"/>
<evidence type="ECO:0000313" key="2">
    <source>
        <dbReference type="EMBL" id="ADX47963.1"/>
    </source>
</evidence>
<keyword evidence="3" id="KW-1185">Reference proteome</keyword>
<reference evidence="2" key="1">
    <citation type="submission" date="2011-02" db="EMBL/GenBank/DDBJ databases">
        <title>Complete sequence of Acidovorax avenae subsp. avenae ATCC 19860.</title>
        <authorList>
            <consortium name="US DOE Joint Genome Institute"/>
            <person name="Lucas S."/>
            <person name="Copeland A."/>
            <person name="Lapidus A."/>
            <person name="Cheng J.-F."/>
            <person name="Goodwin L."/>
            <person name="Pitluck S."/>
            <person name="Chertkov O."/>
            <person name="Held B."/>
            <person name="Detter J.C."/>
            <person name="Han C."/>
            <person name="Tapia R."/>
            <person name="Land M."/>
            <person name="Hauser L."/>
            <person name="Kyrpides N."/>
            <person name="Ivanova N."/>
            <person name="Ovchinnikova G."/>
            <person name="Pagani I."/>
            <person name="Gordon S."/>
            <person name="Woyke T."/>
        </authorList>
    </citation>
    <scope>NUCLEOTIDE SEQUENCE</scope>
    <source>
        <strain evidence="2">ATCC 19860</strain>
    </source>
</reference>
<dbReference type="RefSeq" id="WP_013596437.1">
    <property type="nucleotide sequence ID" value="NC_015138.1"/>
</dbReference>